<name>A0A6A6J709_WESOR</name>
<dbReference type="InterPro" id="IPR010520">
    <property type="entry name" value="FrsA-like"/>
</dbReference>
<dbReference type="OrthoDB" id="5409895at2759"/>
<keyword evidence="3" id="KW-1185">Reference proteome</keyword>
<dbReference type="Proteomes" id="UP000800097">
    <property type="component" value="Unassembled WGS sequence"/>
</dbReference>
<proteinExistence type="predicted"/>
<protein>
    <submittedName>
        <fullName evidence="2">Pigment biosynthesis protein-like protein yellowish-green 1</fullName>
    </submittedName>
</protein>
<evidence type="ECO:0000256" key="1">
    <source>
        <dbReference type="ARBA" id="ARBA00022801"/>
    </source>
</evidence>
<dbReference type="GO" id="GO:0016787">
    <property type="term" value="F:hydrolase activity"/>
    <property type="evidence" value="ECO:0007669"/>
    <property type="project" value="UniProtKB-KW"/>
</dbReference>
<sequence>MTFAGRYWIQKRIEEENHQPHARLGVLWETRWRALVCISRFTLCVVSHRDIVGNQSMQAQKRIYPFMFGRVEDFEPIFEKIKDMERPHDWGEYASAFLDTAARLTSTAQEEENNGNLQRASEYYLRASAVYRIARFPIPRHPTQSQAWELGKAVCIKGLSLRPNPVAEVRIPFVHAMAGEGSDIPAYHLVPIPAHQGASVPLVIIFSGLDGLRTELAVWMEGWREIGVATLVVEIPGTGDCPVNAKDPKAPDRLYSSLFEWIGTQHTIDQNRIAVWGFSTGAYYAIRVAHTHHGKLAGVVALGGGCHHMFDETWLRRCDWMEYPFDCAHALAWKWGYGHNLEEFIQEGQDRFSLLKDGTLDSSSCAKLLLVNGMEDEIFPIDDYFLALQHGPPKEVRLVPGRLHMGEPESFGICLKWLHQVLGIADADVKRQLQALTETPVFYN</sequence>
<dbReference type="EMBL" id="ML986525">
    <property type="protein sequence ID" value="KAF2272202.1"/>
    <property type="molecule type" value="Genomic_DNA"/>
</dbReference>
<dbReference type="InterPro" id="IPR050261">
    <property type="entry name" value="FrsA_esterase"/>
</dbReference>
<evidence type="ECO:0000313" key="3">
    <source>
        <dbReference type="Proteomes" id="UP000800097"/>
    </source>
</evidence>
<dbReference type="GeneID" id="54554429"/>
<dbReference type="AlphaFoldDB" id="A0A6A6J709"/>
<dbReference type="SUPFAM" id="SSF53474">
    <property type="entry name" value="alpha/beta-Hydrolases"/>
    <property type="match status" value="1"/>
</dbReference>
<dbReference type="Pfam" id="PF06500">
    <property type="entry name" value="FrsA-like"/>
    <property type="match status" value="1"/>
</dbReference>
<dbReference type="PANTHER" id="PTHR22946">
    <property type="entry name" value="DIENELACTONE HYDROLASE DOMAIN-CONTAINING PROTEIN-RELATED"/>
    <property type="match status" value="1"/>
</dbReference>
<dbReference type="Gene3D" id="3.40.50.1820">
    <property type="entry name" value="alpha/beta hydrolase"/>
    <property type="match status" value="1"/>
</dbReference>
<gene>
    <name evidence="2" type="ORF">EI97DRAFT_462206</name>
</gene>
<dbReference type="InterPro" id="IPR029058">
    <property type="entry name" value="AB_hydrolase_fold"/>
</dbReference>
<keyword evidence="1" id="KW-0378">Hydrolase</keyword>
<organism evidence="2 3">
    <name type="scientific">Westerdykella ornata</name>
    <dbReference type="NCBI Taxonomy" id="318751"/>
    <lineage>
        <taxon>Eukaryota</taxon>
        <taxon>Fungi</taxon>
        <taxon>Dikarya</taxon>
        <taxon>Ascomycota</taxon>
        <taxon>Pezizomycotina</taxon>
        <taxon>Dothideomycetes</taxon>
        <taxon>Pleosporomycetidae</taxon>
        <taxon>Pleosporales</taxon>
        <taxon>Sporormiaceae</taxon>
        <taxon>Westerdykella</taxon>
    </lineage>
</organism>
<accession>A0A6A6J709</accession>
<dbReference type="RefSeq" id="XP_033649741.1">
    <property type="nucleotide sequence ID" value="XM_033801254.1"/>
</dbReference>
<evidence type="ECO:0000313" key="2">
    <source>
        <dbReference type="EMBL" id="KAF2272202.1"/>
    </source>
</evidence>
<reference evidence="2" key="1">
    <citation type="journal article" date="2020" name="Stud. Mycol.">
        <title>101 Dothideomycetes genomes: a test case for predicting lifestyles and emergence of pathogens.</title>
        <authorList>
            <person name="Haridas S."/>
            <person name="Albert R."/>
            <person name="Binder M."/>
            <person name="Bloem J."/>
            <person name="Labutti K."/>
            <person name="Salamov A."/>
            <person name="Andreopoulos B."/>
            <person name="Baker S."/>
            <person name="Barry K."/>
            <person name="Bills G."/>
            <person name="Bluhm B."/>
            <person name="Cannon C."/>
            <person name="Castanera R."/>
            <person name="Culley D."/>
            <person name="Daum C."/>
            <person name="Ezra D."/>
            <person name="Gonzalez J."/>
            <person name="Henrissat B."/>
            <person name="Kuo A."/>
            <person name="Liang C."/>
            <person name="Lipzen A."/>
            <person name="Lutzoni F."/>
            <person name="Magnuson J."/>
            <person name="Mondo S."/>
            <person name="Nolan M."/>
            <person name="Ohm R."/>
            <person name="Pangilinan J."/>
            <person name="Park H.-J."/>
            <person name="Ramirez L."/>
            <person name="Alfaro M."/>
            <person name="Sun H."/>
            <person name="Tritt A."/>
            <person name="Yoshinaga Y."/>
            <person name="Zwiers L.-H."/>
            <person name="Turgeon B."/>
            <person name="Goodwin S."/>
            <person name="Spatafora J."/>
            <person name="Crous P."/>
            <person name="Grigoriev I."/>
        </authorList>
    </citation>
    <scope>NUCLEOTIDE SEQUENCE</scope>
    <source>
        <strain evidence="2">CBS 379.55</strain>
    </source>
</reference>
<dbReference type="PANTHER" id="PTHR22946:SF12">
    <property type="entry name" value="CONIDIAL PIGMENT BIOSYNTHESIS PROTEIN AYG1 (AFU_ORTHOLOGUE AFUA_2G17550)"/>
    <property type="match status" value="1"/>
</dbReference>